<dbReference type="OrthoDB" id="2804507at2759"/>
<evidence type="ECO:0000313" key="2">
    <source>
        <dbReference type="EMBL" id="TFK46579.1"/>
    </source>
</evidence>
<keyword evidence="3" id="KW-1185">Reference proteome</keyword>
<reference evidence="2 3" key="1">
    <citation type="journal article" date="2019" name="Nat. Ecol. Evol.">
        <title>Megaphylogeny resolves global patterns of mushroom evolution.</title>
        <authorList>
            <person name="Varga T."/>
            <person name="Krizsan K."/>
            <person name="Foldi C."/>
            <person name="Dima B."/>
            <person name="Sanchez-Garcia M."/>
            <person name="Sanchez-Ramirez S."/>
            <person name="Szollosi G.J."/>
            <person name="Szarkandi J.G."/>
            <person name="Papp V."/>
            <person name="Albert L."/>
            <person name="Andreopoulos W."/>
            <person name="Angelini C."/>
            <person name="Antonin V."/>
            <person name="Barry K.W."/>
            <person name="Bougher N.L."/>
            <person name="Buchanan P."/>
            <person name="Buyck B."/>
            <person name="Bense V."/>
            <person name="Catcheside P."/>
            <person name="Chovatia M."/>
            <person name="Cooper J."/>
            <person name="Damon W."/>
            <person name="Desjardin D."/>
            <person name="Finy P."/>
            <person name="Geml J."/>
            <person name="Haridas S."/>
            <person name="Hughes K."/>
            <person name="Justo A."/>
            <person name="Karasinski D."/>
            <person name="Kautmanova I."/>
            <person name="Kiss B."/>
            <person name="Kocsube S."/>
            <person name="Kotiranta H."/>
            <person name="LaButti K.M."/>
            <person name="Lechner B.E."/>
            <person name="Liimatainen K."/>
            <person name="Lipzen A."/>
            <person name="Lukacs Z."/>
            <person name="Mihaltcheva S."/>
            <person name="Morgado L.N."/>
            <person name="Niskanen T."/>
            <person name="Noordeloos M.E."/>
            <person name="Ohm R.A."/>
            <person name="Ortiz-Santana B."/>
            <person name="Ovrebo C."/>
            <person name="Racz N."/>
            <person name="Riley R."/>
            <person name="Savchenko A."/>
            <person name="Shiryaev A."/>
            <person name="Soop K."/>
            <person name="Spirin V."/>
            <person name="Szebenyi C."/>
            <person name="Tomsovsky M."/>
            <person name="Tulloss R.E."/>
            <person name="Uehling J."/>
            <person name="Grigoriev I.V."/>
            <person name="Vagvolgyi C."/>
            <person name="Papp T."/>
            <person name="Martin F.M."/>
            <person name="Miettinen O."/>
            <person name="Hibbett D.S."/>
            <person name="Nagy L.G."/>
        </authorList>
    </citation>
    <scope>NUCLEOTIDE SEQUENCE [LARGE SCALE GENOMIC DNA]</scope>
    <source>
        <strain evidence="2 3">OMC1185</strain>
    </source>
</reference>
<protein>
    <recommendedName>
        <fullName evidence="4">BTB domain-containing protein</fullName>
    </recommendedName>
</protein>
<sequence length="318" mass="36509">MVAEDPANTPELIRHPQFYFPDGSIILKSENIIYCVYASILKTRSEFFQTLLSKPPPVQTHNAEHGAEEVSMDAPEKLQDGKTDDTAIELAPIHSASEFDHVLSFLFESWEHDNRTLEALVAILKLSSFYLIDKGRAYSIRMLSTHPGLRPAHRLYLAQQYRVCDWIKPAWEMLFSLPLTLLTHEDVHFLGLDAMETLAVTKEKIITHRRRLALNAPKVQHSYFCRDNDACTRAWSHAWWGEYDRAGVARLLLQNRGLTREEIVTRLNQMNVAGMDNQCRRFTLDALERAPMVAKLELEECEKAQVIDAYEKALKDSL</sequence>
<dbReference type="STRING" id="5364.A0A5C3MMB7"/>
<accession>A0A5C3MMB7</accession>
<proteinExistence type="predicted"/>
<evidence type="ECO:0008006" key="4">
    <source>
        <dbReference type="Google" id="ProtNLM"/>
    </source>
</evidence>
<dbReference type="Proteomes" id="UP000305948">
    <property type="component" value="Unassembled WGS sequence"/>
</dbReference>
<dbReference type="AlphaFoldDB" id="A0A5C3MMB7"/>
<gene>
    <name evidence="2" type="ORF">OE88DRAFT_1739442</name>
</gene>
<name>A0A5C3MMB7_9AGAM</name>
<dbReference type="EMBL" id="ML213529">
    <property type="protein sequence ID" value="TFK46579.1"/>
    <property type="molecule type" value="Genomic_DNA"/>
</dbReference>
<evidence type="ECO:0000313" key="3">
    <source>
        <dbReference type="Proteomes" id="UP000305948"/>
    </source>
</evidence>
<feature type="compositionally biased region" description="Basic and acidic residues" evidence="1">
    <location>
        <begin position="62"/>
        <end position="79"/>
    </location>
</feature>
<organism evidence="2 3">
    <name type="scientific">Heliocybe sulcata</name>
    <dbReference type="NCBI Taxonomy" id="5364"/>
    <lineage>
        <taxon>Eukaryota</taxon>
        <taxon>Fungi</taxon>
        <taxon>Dikarya</taxon>
        <taxon>Basidiomycota</taxon>
        <taxon>Agaricomycotina</taxon>
        <taxon>Agaricomycetes</taxon>
        <taxon>Gloeophyllales</taxon>
        <taxon>Gloeophyllaceae</taxon>
        <taxon>Heliocybe</taxon>
    </lineage>
</organism>
<evidence type="ECO:0000256" key="1">
    <source>
        <dbReference type="SAM" id="MobiDB-lite"/>
    </source>
</evidence>
<feature type="region of interest" description="Disordered" evidence="1">
    <location>
        <begin position="58"/>
        <end position="79"/>
    </location>
</feature>